<dbReference type="AlphaFoldDB" id="A0A7J5UNI7"/>
<keyword evidence="2" id="KW-1185">Reference proteome</keyword>
<dbReference type="Proteomes" id="UP000451860">
    <property type="component" value="Unassembled WGS sequence"/>
</dbReference>
<gene>
    <name evidence="1" type="ORF">GB883_12325</name>
</gene>
<name>A0A7J5UNI7_9MICO</name>
<evidence type="ECO:0000313" key="1">
    <source>
        <dbReference type="EMBL" id="KAE8763801.1"/>
    </source>
</evidence>
<proteinExistence type="predicted"/>
<organism evidence="1 2">
    <name type="scientific">Georgenia thermotolerans</name>
    <dbReference type="NCBI Taxonomy" id="527326"/>
    <lineage>
        <taxon>Bacteria</taxon>
        <taxon>Bacillati</taxon>
        <taxon>Actinomycetota</taxon>
        <taxon>Actinomycetes</taxon>
        <taxon>Micrococcales</taxon>
        <taxon>Bogoriellaceae</taxon>
        <taxon>Georgenia</taxon>
    </lineage>
</organism>
<evidence type="ECO:0000313" key="2">
    <source>
        <dbReference type="Proteomes" id="UP000451860"/>
    </source>
</evidence>
<comment type="caution">
    <text evidence="1">The sequence shown here is derived from an EMBL/GenBank/DDBJ whole genome shotgun (WGS) entry which is preliminary data.</text>
</comment>
<sequence>MNGRIVESLAMVAIGDGVLSVLFPVEHTARWEMGPWAPMLEWFRDRPGLVRALGAAEVAGAVAVAAGLGKSSGSAGK</sequence>
<accession>A0A7J5UNI7</accession>
<dbReference type="OrthoDB" id="4951688at2"/>
<protein>
    <submittedName>
        <fullName evidence="1">Uncharacterized protein</fullName>
    </submittedName>
</protein>
<dbReference type="EMBL" id="WHJE01000055">
    <property type="protein sequence ID" value="KAE8763801.1"/>
    <property type="molecule type" value="Genomic_DNA"/>
</dbReference>
<dbReference type="RefSeq" id="WP_152203160.1">
    <property type="nucleotide sequence ID" value="NZ_VUKF01000023.1"/>
</dbReference>
<reference evidence="1 2" key="1">
    <citation type="submission" date="2019-10" db="EMBL/GenBank/DDBJ databases">
        <title>Georgenia wutianyii sp. nov. and Georgenia yuyongxinii sp. nov. isolated from plateau pika (Ochotona curzoniae) in the Qinghai-Tibet plateau of China.</title>
        <authorList>
            <person name="Tian Z."/>
        </authorList>
    </citation>
    <scope>NUCLEOTIDE SEQUENCE [LARGE SCALE GENOMIC DNA]</scope>
    <source>
        <strain evidence="1 2">DSM 21501</strain>
    </source>
</reference>